<dbReference type="Pfam" id="PF14537">
    <property type="entry name" value="Cytochrom_c3_2"/>
    <property type="match status" value="1"/>
</dbReference>
<evidence type="ECO:0000256" key="4">
    <source>
        <dbReference type="ARBA" id="ARBA00022617"/>
    </source>
</evidence>
<comment type="caution">
    <text evidence="12">The sequence shown here is derived from an EMBL/GenBank/DDBJ whole genome shotgun (WGS) entry which is preliminary data.</text>
</comment>
<dbReference type="RefSeq" id="WP_303542260.1">
    <property type="nucleotide sequence ID" value="NZ_JAUOTP010000004.1"/>
</dbReference>
<dbReference type="EMBL" id="JAUOTP010000004">
    <property type="protein sequence ID" value="MDO6414776.1"/>
    <property type="molecule type" value="Genomic_DNA"/>
</dbReference>
<dbReference type="Gene3D" id="3.90.10.10">
    <property type="entry name" value="Cytochrome C3"/>
    <property type="match status" value="3"/>
</dbReference>
<dbReference type="InterPro" id="IPR036280">
    <property type="entry name" value="Multihaem_cyt_sf"/>
</dbReference>
<evidence type="ECO:0000313" key="12">
    <source>
        <dbReference type="EMBL" id="MDO6414776.1"/>
    </source>
</evidence>
<accession>A0ABT8Y8W9</accession>
<dbReference type="InterPro" id="IPR051829">
    <property type="entry name" value="Multiheme_Cytochr_ET"/>
</dbReference>
<keyword evidence="7" id="KW-0249">Electron transport</keyword>
<comment type="subcellular location">
    <subcellularLocation>
        <location evidence="2">Cell envelope</location>
    </subcellularLocation>
</comment>
<dbReference type="Proteomes" id="UP001169764">
    <property type="component" value="Unassembled WGS sequence"/>
</dbReference>
<feature type="domain" description="Tetrahaem cytochrome" evidence="11">
    <location>
        <begin position="198"/>
        <end position="292"/>
    </location>
</feature>
<keyword evidence="4" id="KW-0349">Heme</keyword>
<evidence type="ECO:0000256" key="7">
    <source>
        <dbReference type="ARBA" id="ARBA00022982"/>
    </source>
</evidence>
<name>A0ABT8Y8W9_9SPHN</name>
<dbReference type="InterPro" id="IPR012286">
    <property type="entry name" value="Tetrahaem_cytochrome"/>
</dbReference>
<sequence length="610" mass="64890">MSFLIHAVSVSATGREIRRSRRLEDARITVGRDPASDIVLTDLEVTLNHAELIQTGPHRLIVRAVAGIPFTIDGRSTLESEVDARAGTEIRIAGFRLEIAWDEAESAIGVTVERYGLPGGGDEERDERQLFTLVGVAPSRRLLAWAGALIVLLAFVAWPIASYMAASGKKLTSEQMMAGAAGFHGDRSWSAGPLSAAHASLQNNCTACHTKAFVSVRDDSCKTCHASVHDHADPEKLRVALAPDTIGGKLSLAVAHAFNRPAGRCVDCHTEHKGQAMQIAAPNQKFCADCHSDLKAKLPETALGDTKDFGTAHPQFRPAILIQPGANPVFRRTSLDAHPRQETGLLFPHDLHLSATNGVARMAQALGQVKQGGLECAGCHTPDPSGAGFQPVTMEKDCQSCHSLAFGRRDGQVRTLRHGDVAQAIAQVRDFYGAGGGTSVQPLEGYARKRPGDFAAAQLASLAAPGGSTGQAIRALFAPNGTCADCHRITGPSRAGAVDYKIAPVTLPDHFYVNGWFDHRAHATESCASCHNAPKSNDAREVLIPGIATCRNCHVGENGGGIAKKAQVASNCAMCHVYHKDDRRGATAAQRQEKRKFAQPSPAASVRDSG</sequence>
<dbReference type="SUPFAM" id="SSF48695">
    <property type="entry name" value="Multiheme cytochromes"/>
    <property type="match status" value="2"/>
</dbReference>
<dbReference type="SUPFAM" id="SSF49879">
    <property type="entry name" value="SMAD/FHA domain"/>
    <property type="match status" value="1"/>
</dbReference>
<dbReference type="InterPro" id="IPR008984">
    <property type="entry name" value="SMAD_FHA_dom_sf"/>
</dbReference>
<evidence type="ECO:0000256" key="10">
    <source>
        <dbReference type="SAM" id="Phobius"/>
    </source>
</evidence>
<evidence type="ECO:0000256" key="1">
    <source>
        <dbReference type="ARBA" id="ARBA00001926"/>
    </source>
</evidence>
<keyword evidence="3" id="KW-0813">Transport</keyword>
<feature type="compositionally biased region" description="Basic and acidic residues" evidence="9">
    <location>
        <begin position="585"/>
        <end position="596"/>
    </location>
</feature>
<evidence type="ECO:0000256" key="2">
    <source>
        <dbReference type="ARBA" id="ARBA00004196"/>
    </source>
</evidence>
<keyword evidence="10" id="KW-1133">Transmembrane helix</keyword>
<protein>
    <submittedName>
        <fullName evidence="12">Cytochrome c3 family protein</fullName>
    </submittedName>
</protein>
<organism evidence="12 13">
    <name type="scientific">Sphingomonas natans</name>
    <dbReference type="NCBI Taxonomy" id="3063330"/>
    <lineage>
        <taxon>Bacteria</taxon>
        <taxon>Pseudomonadati</taxon>
        <taxon>Pseudomonadota</taxon>
        <taxon>Alphaproteobacteria</taxon>
        <taxon>Sphingomonadales</taxon>
        <taxon>Sphingomonadaceae</taxon>
        <taxon>Sphingomonas</taxon>
    </lineage>
</organism>
<feature type="transmembrane region" description="Helical" evidence="10">
    <location>
        <begin position="142"/>
        <end position="166"/>
    </location>
</feature>
<keyword evidence="10" id="KW-0472">Membrane</keyword>
<gene>
    <name evidence="12" type="ORF">Q4F19_10335</name>
</gene>
<evidence type="ECO:0000256" key="3">
    <source>
        <dbReference type="ARBA" id="ARBA00022448"/>
    </source>
</evidence>
<dbReference type="PANTHER" id="PTHR35038">
    <property type="entry name" value="DISSIMILATORY SULFITE REDUCTASE SIRA"/>
    <property type="match status" value="1"/>
</dbReference>
<evidence type="ECO:0000259" key="11">
    <source>
        <dbReference type="Pfam" id="PF14537"/>
    </source>
</evidence>
<keyword evidence="5" id="KW-0479">Metal-binding</keyword>
<reference evidence="12" key="1">
    <citation type="submission" date="2023-07" db="EMBL/GenBank/DDBJ databases">
        <authorList>
            <person name="Kim M."/>
        </authorList>
    </citation>
    <scope>NUCLEOTIDE SEQUENCE</scope>
    <source>
        <strain evidence="12">BIUV-7</strain>
    </source>
</reference>
<dbReference type="PANTHER" id="PTHR35038:SF8">
    <property type="entry name" value="C-TYPE POLYHEME CYTOCHROME OMCC"/>
    <property type="match status" value="1"/>
</dbReference>
<keyword evidence="10" id="KW-0812">Transmembrane</keyword>
<keyword evidence="6" id="KW-0732">Signal</keyword>
<feature type="region of interest" description="Disordered" evidence="9">
    <location>
        <begin position="585"/>
        <end position="610"/>
    </location>
</feature>
<evidence type="ECO:0000256" key="5">
    <source>
        <dbReference type="ARBA" id="ARBA00022723"/>
    </source>
</evidence>
<dbReference type="CDD" id="cd08168">
    <property type="entry name" value="Cytochrom_C3"/>
    <property type="match status" value="2"/>
</dbReference>
<dbReference type="Gene3D" id="2.60.200.20">
    <property type="match status" value="1"/>
</dbReference>
<evidence type="ECO:0000313" key="13">
    <source>
        <dbReference type="Proteomes" id="UP001169764"/>
    </source>
</evidence>
<evidence type="ECO:0000256" key="8">
    <source>
        <dbReference type="ARBA" id="ARBA00023004"/>
    </source>
</evidence>
<keyword evidence="13" id="KW-1185">Reference proteome</keyword>
<evidence type="ECO:0000256" key="9">
    <source>
        <dbReference type="SAM" id="MobiDB-lite"/>
    </source>
</evidence>
<evidence type="ECO:0000256" key="6">
    <source>
        <dbReference type="ARBA" id="ARBA00022729"/>
    </source>
</evidence>
<comment type="cofactor">
    <cofactor evidence="1">
        <name>heme c</name>
        <dbReference type="ChEBI" id="CHEBI:61717"/>
    </cofactor>
</comment>
<keyword evidence="8" id="KW-0408">Iron</keyword>
<proteinExistence type="predicted"/>